<evidence type="ECO:0000313" key="1">
    <source>
        <dbReference type="EMBL" id="EDX76835.1"/>
    </source>
</evidence>
<reference evidence="1 2" key="1">
    <citation type="submission" date="2008-07" db="EMBL/GenBank/DDBJ databases">
        <authorList>
            <person name="Tandeau de Marsac N."/>
            <person name="Ferriera S."/>
            <person name="Johnson J."/>
            <person name="Kravitz S."/>
            <person name="Beeson K."/>
            <person name="Sutton G."/>
            <person name="Rogers Y.-H."/>
            <person name="Friedman R."/>
            <person name="Frazier M."/>
            <person name="Venter J.C."/>
        </authorList>
    </citation>
    <scope>NUCLEOTIDE SEQUENCE [LARGE SCALE GENOMIC DNA]</scope>
    <source>
        <strain evidence="1 2">PCC 7420</strain>
    </source>
</reference>
<dbReference type="EMBL" id="DS989845">
    <property type="protein sequence ID" value="EDX76835.1"/>
    <property type="molecule type" value="Genomic_DNA"/>
</dbReference>
<organism evidence="1 2">
    <name type="scientific">Coleofasciculus chthonoplastes PCC 7420</name>
    <dbReference type="NCBI Taxonomy" id="118168"/>
    <lineage>
        <taxon>Bacteria</taxon>
        <taxon>Bacillati</taxon>
        <taxon>Cyanobacteriota</taxon>
        <taxon>Cyanophyceae</taxon>
        <taxon>Coleofasciculales</taxon>
        <taxon>Coleofasciculaceae</taxon>
        <taxon>Coleofasciculus</taxon>
    </lineage>
</organism>
<keyword evidence="2" id="KW-1185">Reference proteome</keyword>
<name>B4VM36_9CYAN</name>
<accession>B4VM36</accession>
<gene>
    <name evidence="1" type="ORF">MC7420_1838</name>
</gene>
<sequence>MLRFAQNDTLESHFYQYQVTFKQQKFIYSEYLLWGFTFLHPSKKT</sequence>
<dbReference type="AlphaFoldDB" id="B4VM36"/>
<protein>
    <submittedName>
        <fullName evidence="1">Uncharacterized protein</fullName>
    </submittedName>
</protein>
<dbReference type="HOGENOM" id="CLU_3198462_0_0_3"/>
<proteinExistence type="predicted"/>
<dbReference type="Proteomes" id="UP000003835">
    <property type="component" value="Unassembled WGS sequence"/>
</dbReference>
<evidence type="ECO:0000313" key="2">
    <source>
        <dbReference type="Proteomes" id="UP000003835"/>
    </source>
</evidence>